<organism evidence="4 5">
    <name type="scientific">Halomarinibacterium sedimenti</name>
    <dbReference type="NCBI Taxonomy" id="2857106"/>
    <lineage>
        <taxon>Bacteria</taxon>
        <taxon>Pseudomonadati</taxon>
        <taxon>Bacteroidota</taxon>
        <taxon>Flavobacteriia</taxon>
        <taxon>Flavobacteriales</taxon>
        <taxon>Flavobacteriaceae</taxon>
        <taxon>Halomarinibacterium</taxon>
    </lineage>
</organism>
<dbReference type="Proteomes" id="UP001138686">
    <property type="component" value="Unassembled WGS sequence"/>
</dbReference>
<feature type="domain" description="Secretion system C-terminal sorting" evidence="3">
    <location>
        <begin position="484"/>
        <end position="552"/>
    </location>
</feature>
<dbReference type="InterPro" id="IPR026444">
    <property type="entry name" value="Secre_tail"/>
</dbReference>
<evidence type="ECO:0000313" key="4">
    <source>
        <dbReference type="EMBL" id="MBW2936655.1"/>
    </source>
</evidence>
<dbReference type="AlphaFoldDB" id="A0A9X1FL93"/>
<dbReference type="InterPro" id="IPR021615">
    <property type="entry name" value="Omp28"/>
</dbReference>
<feature type="chain" id="PRO_5040872022" evidence="2">
    <location>
        <begin position="21"/>
        <end position="554"/>
    </location>
</feature>
<gene>
    <name evidence="4" type="ORF">KXJ69_00965</name>
</gene>
<protein>
    <submittedName>
        <fullName evidence="4">Omp28-related outer membrane protein</fullName>
    </submittedName>
</protein>
<evidence type="ECO:0000256" key="1">
    <source>
        <dbReference type="ARBA" id="ARBA00022729"/>
    </source>
</evidence>
<accession>A0A9X1FL93</accession>
<dbReference type="NCBIfam" id="TIGR04183">
    <property type="entry name" value="Por_Secre_tail"/>
    <property type="match status" value="1"/>
</dbReference>
<sequence>MLKKLLGSVAFLLIASTAFAQTIVSTTPENKKVILEEFTGINCVFCPDGHAIARNIQNNNPGNVFLVNIHAGGFAAPNGNQPDFRTAEGNGIRAFFGANFYPSGMINRHQFNGAYVLSRTAWTSSANQILAQSSYVNLAMEADIDVQTNEITVHVEAYYTANSPVGTNKLNVALLQNNTLGPQTGGNMGNEYVHMHRLLDMVTGQWGDDVTPTTSGTFIDRTYTMTIPPDHNGVPINIEDLELVVFMTEDNAEIISGNGTYPTYSNFEFQNDVTAKLIQEIPNQCGIDLAPIIEIQNTGENPVTSLSIDYSINSGTVATYNWSGNLTSLQTETIELPAISYDLQVANTVNVTIENDDDNTNNTITQSFNQTFDFANEIRLVLNTDNQGAQCTWEIVNIDGDVVESGGPYGNNMVINEIYPMPSNCYVFNLYDSGGNGGGSVALLDINNEVIYSSSGNYGAGESANFSTEGFLGIGGNILDGIAIYPNPAKTNVTIANAENANVVIYDVLGKVVYSKKNIALTQEVEVSKLQIGTYFVKIDKEGQSKVERLIISK</sequence>
<evidence type="ECO:0000256" key="2">
    <source>
        <dbReference type="SAM" id="SignalP"/>
    </source>
</evidence>
<evidence type="ECO:0000313" key="5">
    <source>
        <dbReference type="Proteomes" id="UP001138686"/>
    </source>
</evidence>
<dbReference type="RefSeq" id="WP_219050468.1">
    <property type="nucleotide sequence ID" value="NZ_JAHWDP010000001.1"/>
</dbReference>
<dbReference type="Pfam" id="PF18962">
    <property type="entry name" value="Por_Secre_tail"/>
    <property type="match status" value="1"/>
</dbReference>
<name>A0A9X1FL93_9FLAO</name>
<reference evidence="4" key="1">
    <citation type="submission" date="2021-07" db="EMBL/GenBank/DDBJ databases">
        <title>Aureisphaera sp. CAU 1614 isolated from sea sediment.</title>
        <authorList>
            <person name="Kim W."/>
        </authorList>
    </citation>
    <scope>NUCLEOTIDE SEQUENCE</scope>
    <source>
        <strain evidence="4">CAU 1614</strain>
    </source>
</reference>
<dbReference type="EMBL" id="JAHWDP010000001">
    <property type="protein sequence ID" value="MBW2936655.1"/>
    <property type="molecule type" value="Genomic_DNA"/>
</dbReference>
<comment type="caution">
    <text evidence="4">The sequence shown here is derived from an EMBL/GenBank/DDBJ whole genome shotgun (WGS) entry which is preliminary data.</text>
</comment>
<proteinExistence type="predicted"/>
<keyword evidence="1 2" id="KW-0732">Signal</keyword>
<keyword evidence="5" id="KW-1185">Reference proteome</keyword>
<evidence type="ECO:0000259" key="3">
    <source>
        <dbReference type="Pfam" id="PF18962"/>
    </source>
</evidence>
<feature type="signal peptide" evidence="2">
    <location>
        <begin position="1"/>
        <end position="20"/>
    </location>
</feature>
<dbReference type="Pfam" id="PF11551">
    <property type="entry name" value="Omp28"/>
    <property type="match status" value="1"/>
</dbReference>